<evidence type="ECO:0000259" key="1">
    <source>
        <dbReference type="PROSITE" id="PS50206"/>
    </source>
</evidence>
<gene>
    <name evidence="2" type="ORF">UFOPK1503_00593</name>
    <name evidence="3" type="ORF">UFOPK1693_00991</name>
</gene>
<dbReference type="Pfam" id="PF00581">
    <property type="entry name" value="Rhodanese"/>
    <property type="match status" value="1"/>
</dbReference>
<dbReference type="AlphaFoldDB" id="A0A6J6EFS8"/>
<name>A0A6J6EFS8_9ZZZZ</name>
<protein>
    <submittedName>
        <fullName evidence="3">Unannotated protein</fullName>
    </submittedName>
</protein>
<dbReference type="SUPFAM" id="SSF52821">
    <property type="entry name" value="Rhodanese/Cell cycle control phosphatase"/>
    <property type="match status" value="1"/>
</dbReference>
<accession>A0A6J6EFS8</accession>
<evidence type="ECO:0000313" key="3">
    <source>
        <dbReference type="EMBL" id="CAB4575410.1"/>
    </source>
</evidence>
<dbReference type="InterPro" id="IPR001307">
    <property type="entry name" value="Thiosulphate_STrfase_CS"/>
</dbReference>
<organism evidence="3">
    <name type="scientific">freshwater metagenome</name>
    <dbReference type="NCBI Taxonomy" id="449393"/>
    <lineage>
        <taxon>unclassified sequences</taxon>
        <taxon>metagenomes</taxon>
        <taxon>ecological metagenomes</taxon>
    </lineage>
</organism>
<feature type="domain" description="Rhodanese" evidence="1">
    <location>
        <begin position="14"/>
        <end position="94"/>
    </location>
</feature>
<dbReference type="SMART" id="SM00450">
    <property type="entry name" value="RHOD"/>
    <property type="match status" value="1"/>
</dbReference>
<evidence type="ECO:0000313" key="2">
    <source>
        <dbReference type="EMBL" id="CAB4545394.1"/>
    </source>
</evidence>
<dbReference type="InterPro" id="IPR001763">
    <property type="entry name" value="Rhodanese-like_dom"/>
</dbReference>
<reference evidence="3" key="1">
    <citation type="submission" date="2020-05" db="EMBL/GenBank/DDBJ databases">
        <authorList>
            <person name="Chiriac C."/>
            <person name="Salcher M."/>
            <person name="Ghai R."/>
            <person name="Kavagutti S V."/>
        </authorList>
    </citation>
    <scope>NUCLEOTIDE SEQUENCE</scope>
</reference>
<dbReference type="EMBL" id="CAEZTO010000020">
    <property type="protein sequence ID" value="CAB4575410.1"/>
    <property type="molecule type" value="Genomic_DNA"/>
</dbReference>
<dbReference type="InterPro" id="IPR050229">
    <property type="entry name" value="GlpE_sulfurtransferase"/>
</dbReference>
<dbReference type="PROSITE" id="PS50206">
    <property type="entry name" value="RHODANESE_3"/>
    <property type="match status" value="1"/>
</dbReference>
<dbReference type="CDD" id="cd00158">
    <property type="entry name" value="RHOD"/>
    <property type="match status" value="1"/>
</dbReference>
<proteinExistence type="predicted"/>
<dbReference type="PANTHER" id="PTHR43031:SF17">
    <property type="entry name" value="SULFURTRANSFERASE YTWF-RELATED"/>
    <property type="match status" value="1"/>
</dbReference>
<dbReference type="GO" id="GO:0004792">
    <property type="term" value="F:thiosulfate-cyanide sulfurtransferase activity"/>
    <property type="evidence" value="ECO:0007669"/>
    <property type="project" value="InterPro"/>
</dbReference>
<dbReference type="PANTHER" id="PTHR43031">
    <property type="entry name" value="FAD-DEPENDENT OXIDOREDUCTASE"/>
    <property type="match status" value="1"/>
</dbReference>
<dbReference type="Gene3D" id="3.40.250.10">
    <property type="entry name" value="Rhodanese-like domain"/>
    <property type="match status" value="1"/>
</dbReference>
<sequence>MAKEVSIDELQESLADGAFLIDVREVSEYQSGHVPGAKHIPLGALQENLNEIPRDQQVWIICQSGGRSMKAANALEDLGYTAVSVAGGTGAWIESGRATA</sequence>
<dbReference type="EMBL" id="CAEZST010000007">
    <property type="protein sequence ID" value="CAB4545394.1"/>
    <property type="molecule type" value="Genomic_DNA"/>
</dbReference>
<dbReference type="PROSITE" id="PS00380">
    <property type="entry name" value="RHODANESE_1"/>
    <property type="match status" value="1"/>
</dbReference>
<dbReference type="InterPro" id="IPR036873">
    <property type="entry name" value="Rhodanese-like_dom_sf"/>
</dbReference>